<evidence type="ECO:0000313" key="2">
    <source>
        <dbReference type="EMBL" id="ERG68524.1"/>
    </source>
</evidence>
<accession>U1M0I6</accession>
<proteinExistence type="predicted"/>
<keyword evidence="1" id="KW-0812">Transmembrane</keyword>
<dbReference type="EMBL" id="ATCL01000008">
    <property type="protein sequence ID" value="ERG68524.1"/>
    <property type="molecule type" value="Genomic_DNA"/>
</dbReference>
<sequence>MNMLTKQQRIERLFAHEDATWHWRYWGLFFSLIAVAFISYQTSIYLPLILFAVYLPQLCVAWCKTKVLLTFNPDPRYRRWIYSDFIVEWFIFLLFICLLAAHHTDLLTVWPLLVMLVTGTIGELLFSYMVNRVVLTFDTHHVTNRMFNEAKTERHTHQKTSS</sequence>
<evidence type="ECO:0000313" key="3">
    <source>
        <dbReference type="Proteomes" id="UP000016464"/>
    </source>
</evidence>
<organism evidence="2 3">
    <name type="scientific">Exiguobacterium chiriqhucha RW-2</name>
    <dbReference type="NCBI Taxonomy" id="1345023"/>
    <lineage>
        <taxon>Bacteria</taxon>
        <taxon>Bacillati</taxon>
        <taxon>Bacillota</taxon>
        <taxon>Bacilli</taxon>
        <taxon>Bacillales</taxon>
        <taxon>Bacillales Family XII. Incertae Sedis</taxon>
        <taxon>Exiguobacterium</taxon>
    </lineage>
</organism>
<comment type="caution">
    <text evidence="2">The sequence shown here is derived from an EMBL/GenBank/DDBJ whole genome shotgun (WGS) entry which is preliminary data.</text>
</comment>
<dbReference type="PATRIC" id="fig|1345023.5.peg.181"/>
<feature type="transmembrane region" description="Helical" evidence="1">
    <location>
        <begin position="109"/>
        <end position="130"/>
    </location>
</feature>
<keyword evidence="1" id="KW-0472">Membrane</keyword>
<name>U1M0I6_9BACL</name>
<dbReference type="STRING" id="1385984.GCA_000702565_02612"/>
<feature type="transmembrane region" description="Helical" evidence="1">
    <location>
        <begin position="44"/>
        <end position="64"/>
    </location>
</feature>
<feature type="transmembrane region" description="Helical" evidence="1">
    <location>
        <begin position="85"/>
        <end position="103"/>
    </location>
</feature>
<feature type="transmembrane region" description="Helical" evidence="1">
    <location>
        <begin position="21"/>
        <end position="38"/>
    </location>
</feature>
<protein>
    <submittedName>
        <fullName evidence="2">Uncharacterized protein</fullName>
    </submittedName>
</protein>
<dbReference type="AlphaFoldDB" id="U1M0I6"/>
<reference evidence="2 3" key="1">
    <citation type="journal article" date="2013" name="Genome Announc.">
        <title>Draft Genome Sequence of Exiguobacterium pavilionensis Strain RW-2, with Wide Thermal, Salinity, and pH Tolerance, Isolated from Modern Freshwater Microbialites.</title>
        <authorList>
            <person name="White R.A.III."/>
            <person name="Grassa C.J."/>
            <person name="Suttle C.A."/>
        </authorList>
    </citation>
    <scope>NUCLEOTIDE SEQUENCE [LARGE SCALE GENOMIC DNA]</scope>
    <source>
        <strain evidence="2 3">RW-2</strain>
    </source>
</reference>
<keyword evidence="3" id="KW-1185">Reference proteome</keyword>
<gene>
    <name evidence="2" type="ORF">M467_14705</name>
</gene>
<keyword evidence="1" id="KW-1133">Transmembrane helix</keyword>
<evidence type="ECO:0000256" key="1">
    <source>
        <dbReference type="SAM" id="Phobius"/>
    </source>
</evidence>
<dbReference type="Proteomes" id="UP000016464">
    <property type="component" value="Unassembled WGS sequence"/>
</dbReference>